<feature type="chain" id="PRO_5013006515" description="DUF3108 domain-containing protein" evidence="1">
    <location>
        <begin position="35"/>
        <end position="262"/>
    </location>
</feature>
<evidence type="ECO:0000313" key="2">
    <source>
        <dbReference type="EMBL" id="SMQ66514.1"/>
    </source>
</evidence>
<name>A0A1Y6EUW6_9GAMM</name>
<protein>
    <recommendedName>
        <fullName evidence="4">DUF3108 domain-containing protein</fullName>
    </recommendedName>
</protein>
<dbReference type="InterPro" id="IPR021457">
    <property type="entry name" value="DUF3108"/>
</dbReference>
<accession>A0A1Y6EUW6</accession>
<gene>
    <name evidence="2" type="ORF">SAMN06297229_1549</name>
</gene>
<keyword evidence="3" id="KW-1185">Reference proteome</keyword>
<feature type="signal peptide" evidence="1">
    <location>
        <begin position="1"/>
        <end position="34"/>
    </location>
</feature>
<dbReference type="OrthoDB" id="6007799at2"/>
<evidence type="ECO:0000313" key="3">
    <source>
        <dbReference type="Proteomes" id="UP000194450"/>
    </source>
</evidence>
<proteinExistence type="predicted"/>
<reference evidence="3" key="1">
    <citation type="submission" date="2017-04" db="EMBL/GenBank/DDBJ databases">
        <authorList>
            <person name="Varghese N."/>
            <person name="Submissions S."/>
        </authorList>
    </citation>
    <scope>NUCLEOTIDE SEQUENCE [LARGE SCALE GENOMIC DNA]</scope>
</reference>
<dbReference type="EMBL" id="FXWH01000001">
    <property type="protein sequence ID" value="SMQ66514.1"/>
    <property type="molecule type" value="Genomic_DNA"/>
</dbReference>
<keyword evidence="1" id="KW-0732">Signal</keyword>
<dbReference type="RefSeq" id="WP_086434603.1">
    <property type="nucleotide sequence ID" value="NZ_FXWH01000001.1"/>
</dbReference>
<dbReference type="Proteomes" id="UP000194450">
    <property type="component" value="Unassembled WGS sequence"/>
</dbReference>
<dbReference type="AlphaFoldDB" id="A0A1Y6EUW6"/>
<dbReference type="Pfam" id="PF11306">
    <property type="entry name" value="DUF3108"/>
    <property type="match status" value="1"/>
</dbReference>
<evidence type="ECO:0008006" key="4">
    <source>
        <dbReference type="Google" id="ProtNLM"/>
    </source>
</evidence>
<organism evidence="2 3">
    <name type="scientific">Pseudidiomarina planktonica</name>
    <dbReference type="NCBI Taxonomy" id="1323738"/>
    <lineage>
        <taxon>Bacteria</taxon>
        <taxon>Pseudomonadati</taxon>
        <taxon>Pseudomonadota</taxon>
        <taxon>Gammaproteobacteria</taxon>
        <taxon>Alteromonadales</taxon>
        <taxon>Idiomarinaceae</taxon>
        <taxon>Pseudidiomarina</taxon>
    </lineage>
</organism>
<sequence>MFLAPKGIGTQFTKLANLCVVAGFMMATAMPAAATHDKVEQSDLTPFKADYVVTRGGSDYGHAVRTLQTTKNDAYKLTMMTDISWLFLSDKRTFNSEFKLKDNRVQPLVFSYSRTGTGSDKSFAARFDYDQQRLVNQANDKAVGLEWNANRLDEASALVQLQRDVAQADKADSKTREWQYNVVDEKGADDTLKFRWKSKKEVQLPYGTLETIVVERVRENSSRVTDYWFAPELNYNLVRMYQAKDGDETATLELKNYETTAQ</sequence>
<evidence type="ECO:0000256" key="1">
    <source>
        <dbReference type="SAM" id="SignalP"/>
    </source>
</evidence>